<feature type="signal peptide" evidence="3">
    <location>
        <begin position="1"/>
        <end position="17"/>
    </location>
</feature>
<keyword evidence="1" id="KW-0175">Coiled coil</keyword>
<dbReference type="PANTHER" id="PTHR34385">
    <property type="entry name" value="D-ALANYL-D-ALANINE CARBOXYPEPTIDASE"/>
    <property type="match status" value="1"/>
</dbReference>
<dbReference type="EMBL" id="SAYU02000027">
    <property type="protein sequence ID" value="NHA68325.1"/>
    <property type="molecule type" value="Genomic_DNA"/>
</dbReference>
<sequence>MGLTTLVLAAVVIPADAAAGSTATPLPSALGQYTEPASASPSPTPTTSSPTPTTSPSPSRSAGATPTPSPSPSTSSSSPAAPTATPTPFEPPPPPGPDGGHAEPDHPAPLSGVVLQAQIAEAARISAILESSSSEVAAAMKRMDVLSDRSNATLESLAAATDTEKAARQEARDARADLVTLEARLTRARAVVKDWVFDVYSGGGDGADISGMLDAMQSGDADAGNPLGDLAYITDQRTRALAEVRTLTAEQKRLTAAAVQAEDTAAKARARIERDKDRLDALMKVQQARIGELRKLQMAEVDQAGPIANALVGARTPEAQAAATRLRAALSGSVVETADVGKPCSDDSGEYPNGLFPGSALCPVWGSPGERLAPDAAASFNALSKAYAAQTGTPLCVTDSYRSLSEQVSVKSTRGAFAATPGTSRHGLGRAVDMCGGVESFGSPAHEWMRVNAPLYGWFHPAWADAGGPLPEPWHFEYAG</sequence>
<feature type="compositionally biased region" description="Low complexity" evidence="2">
    <location>
        <begin position="34"/>
        <end position="87"/>
    </location>
</feature>
<evidence type="ECO:0000313" key="5">
    <source>
        <dbReference type="EMBL" id="NHA68325.1"/>
    </source>
</evidence>
<feature type="chain" id="PRO_5035775944" description="D-alanyl-D-alanine carboxypeptidase-like core domain-containing protein" evidence="3">
    <location>
        <begin position="18"/>
        <end position="480"/>
    </location>
</feature>
<keyword evidence="3" id="KW-0732">Signal</keyword>
<feature type="coiled-coil region" evidence="1">
    <location>
        <begin position="258"/>
        <end position="285"/>
    </location>
</feature>
<dbReference type="InterPro" id="IPR009045">
    <property type="entry name" value="Zn_M74/Hedgehog-like"/>
</dbReference>
<dbReference type="RefSeq" id="WP_165566523.1">
    <property type="nucleotide sequence ID" value="NZ_SAYU02000027.1"/>
</dbReference>
<dbReference type="Proteomes" id="UP000287866">
    <property type="component" value="Unassembled WGS sequence"/>
</dbReference>
<dbReference type="CDD" id="cd14814">
    <property type="entry name" value="Peptidase_M15"/>
    <property type="match status" value="1"/>
</dbReference>
<evidence type="ECO:0000256" key="3">
    <source>
        <dbReference type="SAM" id="SignalP"/>
    </source>
</evidence>
<dbReference type="InterPro" id="IPR052179">
    <property type="entry name" value="DD-CPase-like"/>
</dbReference>
<evidence type="ECO:0000256" key="2">
    <source>
        <dbReference type="SAM" id="MobiDB-lite"/>
    </source>
</evidence>
<evidence type="ECO:0000259" key="4">
    <source>
        <dbReference type="Pfam" id="PF02557"/>
    </source>
</evidence>
<evidence type="ECO:0000256" key="1">
    <source>
        <dbReference type="SAM" id="Coils"/>
    </source>
</evidence>
<name>A0A8T6R673_9MICO</name>
<gene>
    <name evidence="5" type="ORF">EPD83_009715</name>
</gene>
<feature type="coiled-coil region" evidence="1">
    <location>
        <begin position="157"/>
        <end position="191"/>
    </location>
</feature>
<keyword evidence="6" id="KW-1185">Reference proteome</keyword>
<dbReference type="SUPFAM" id="SSF55166">
    <property type="entry name" value="Hedgehog/DD-peptidase"/>
    <property type="match status" value="1"/>
</dbReference>
<feature type="region of interest" description="Disordered" evidence="2">
    <location>
        <begin position="16"/>
        <end position="109"/>
    </location>
</feature>
<dbReference type="InterPro" id="IPR003709">
    <property type="entry name" value="VanY-like_core_dom"/>
</dbReference>
<accession>A0A8T6R673</accession>
<dbReference type="GO" id="GO:0006508">
    <property type="term" value="P:proteolysis"/>
    <property type="evidence" value="ECO:0007669"/>
    <property type="project" value="InterPro"/>
</dbReference>
<protein>
    <recommendedName>
        <fullName evidence="4">D-alanyl-D-alanine carboxypeptidase-like core domain-containing protein</fullName>
    </recommendedName>
</protein>
<dbReference type="Pfam" id="PF02557">
    <property type="entry name" value="VanY"/>
    <property type="match status" value="1"/>
</dbReference>
<dbReference type="Gene3D" id="3.30.1380.10">
    <property type="match status" value="1"/>
</dbReference>
<reference evidence="5" key="1">
    <citation type="submission" date="2020-03" db="EMBL/GenBank/DDBJ databases">
        <title>Phycicoccus flavus sp. nov., a novel endophytic actinobacterium isolated from branch of Kandelia candel.</title>
        <authorList>
            <person name="Tuo L."/>
        </authorList>
    </citation>
    <scope>NUCLEOTIDE SEQUENCE</scope>
    <source>
        <strain evidence="5">CMS6Z-2</strain>
    </source>
</reference>
<organism evidence="5 6">
    <name type="scientific">Phycicoccus flavus</name>
    <dbReference type="NCBI Taxonomy" id="2502783"/>
    <lineage>
        <taxon>Bacteria</taxon>
        <taxon>Bacillati</taxon>
        <taxon>Actinomycetota</taxon>
        <taxon>Actinomycetes</taxon>
        <taxon>Micrococcales</taxon>
        <taxon>Intrasporangiaceae</taxon>
        <taxon>Phycicoccus</taxon>
    </lineage>
</organism>
<dbReference type="AlphaFoldDB" id="A0A8T6R673"/>
<dbReference type="PANTHER" id="PTHR34385:SF1">
    <property type="entry name" value="PEPTIDOGLYCAN L-ALANYL-D-GLUTAMATE ENDOPEPTIDASE CWLK"/>
    <property type="match status" value="1"/>
</dbReference>
<dbReference type="GO" id="GO:0008233">
    <property type="term" value="F:peptidase activity"/>
    <property type="evidence" value="ECO:0007669"/>
    <property type="project" value="InterPro"/>
</dbReference>
<comment type="caution">
    <text evidence="5">The sequence shown here is derived from an EMBL/GenBank/DDBJ whole genome shotgun (WGS) entry which is preliminary data.</text>
</comment>
<evidence type="ECO:0000313" key="6">
    <source>
        <dbReference type="Proteomes" id="UP000287866"/>
    </source>
</evidence>
<proteinExistence type="predicted"/>
<feature type="domain" description="D-alanyl-D-alanine carboxypeptidase-like core" evidence="4">
    <location>
        <begin position="371"/>
        <end position="480"/>
    </location>
</feature>
<feature type="compositionally biased region" description="Pro residues" evidence="2">
    <location>
        <begin position="88"/>
        <end position="97"/>
    </location>
</feature>